<feature type="modified residue" description="4-aspartylphosphate" evidence="1">
    <location>
        <position position="58"/>
    </location>
</feature>
<dbReference type="GO" id="GO:0003677">
    <property type="term" value="F:DNA binding"/>
    <property type="evidence" value="ECO:0007669"/>
    <property type="project" value="InterPro"/>
</dbReference>
<gene>
    <name evidence="4" type="ORF">GCM10007384_34250</name>
</gene>
<dbReference type="Pfam" id="PF04397">
    <property type="entry name" value="LytTR"/>
    <property type="match status" value="1"/>
</dbReference>
<dbReference type="Proteomes" id="UP000601108">
    <property type="component" value="Unassembled WGS sequence"/>
</dbReference>
<dbReference type="PROSITE" id="PS50930">
    <property type="entry name" value="HTH_LYTTR"/>
    <property type="match status" value="1"/>
</dbReference>
<dbReference type="EMBL" id="BMWS01000029">
    <property type="protein sequence ID" value="GGX30290.1"/>
    <property type="molecule type" value="Genomic_DNA"/>
</dbReference>
<evidence type="ECO:0000259" key="2">
    <source>
        <dbReference type="PROSITE" id="PS50110"/>
    </source>
</evidence>
<dbReference type="InterPro" id="IPR011006">
    <property type="entry name" value="CheY-like_superfamily"/>
</dbReference>
<comment type="caution">
    <text evidence="4">The sequence shown here is derived from an EMBL/GenBank/DDBJ whole genome shotgun (WGS) entry which is preliminary data.</text>
</comment>
<dbReference type="InterPro" id="IPR001789">
    <property type="entry name" value="Sig_transdc_resp-reg_receiver"/>
</dbReference>
<evidence type="ECO:0008006" key="6">
    <source>
        <dbReference type="Google" id="ProtNLM"/>
    </source>
</evidence>
<dbReference type="Gene3D" id="2.40.50.1020">
    <property type="entry name" value="LytTr DNA-binding domain"/>
    <property type="match status" value="1"/>
</dbReference>
<dbReference type="AlphaFoldDB" id="A0A918JY21"/>
<feature type="domain" description="Response regulatory" evidence="2">
    <location>
        <begin position="9"/>
        <end position="124"/>
    </location>
</feature>
<keyword evidence="5" id="KW-1185">Reference proteome</keyword>
<dbReference type="InterPro" id="IPR046947">
    <property type="entry name" value="LytR-like"/>
</dbReference>
<dbReference type="Pfam" id="PF00072">
    <property type="entry name" value="Response_reg"/>
    <property type="match status" value="1"/>
</dbReference>
<dbReference type="SMART" id="SM00448">
    <property type="entry name" value="REC"/>
    <property type="match status" value="1"/>
</dbReference>
<reference evidence="4 5" key="1">
    <citation type="journal article" date="2014" name="Int. J. Syst. Evol. Microbiol.">
        <title>Complete genome sequence of Corynebacterium casei LMG S-19264T (=DSM 44701T), isolated from a smear-ripened cheese.</title>
        <authorList>
            <consortium name="US DOE Joint Genome Institute (JGI-PGF)"/>
            <person name="Walter F."/>
            <person name="Albersmeier A."/>
            <person name="Kalinowski J."/>
            <person name="Ruckert C."/>
        </authorList>
    </citation>
    <scope>NUCLEOTIDE SEQUENCE [LARGE SCALE GENOMIC DNA]</scope>
    <source>
        <strain evidence="4 5">KCTC 12285</strain>
    </source>
</reference>
<dbReference type="GO" id="GO:0000156">
    <property type="term" value="F:phosphorelay response regulator activity"/>
    <property type="evidence" value="ECO:0007669"/>
    <property type="project" value="InterPro"/>
</dbReference>
<dbReference type="SUPFAM" id="SSF52172">
    <property type="entry name" value="CheY-like"/>
    <property type="match status" value="1"/>
</dbReference>
<evidence type="ECO:0000259" key="3">
    <source>
        <dbReference type="PROSITE" id="PS50930"/>
    </source>
</evidence>
<dbReference type="PANTHER" id="PTHR37299:SF1">
    <property type="entry name" value="STAGE 0 SPORULATION PROTEIN A HOMOLOG"/>
    <property type="match status" value="1"/>
</dbReference>
<accession>A0A918JY21</accession>
<evidence type="ECO:0000256" key="1">
    <source>
        <dbReference type="PROSITE-ProRule" id="PRU00169"/>
    </source>
</evidence>
<name>A0A918JY21_9FLAO</name>
<dbReference type="SMART" id="SM00850">
    <property type="entry name" value="LytTR"/>
    <property type="match status" value="1"/>
</dbReference>
<evidence type="ECO:0000313" key="5">
    <source>
        <dbReference type="Proteomes" id="UP000601108"/>
    </source>
</evidence>
<organism evidence="4 5">
    <name type="scientific">Aquimarina muelleri</name>
    <dbReference type="NCBI Taxonomy" id="279356"/>
    <lineage>
        <taxon>Bacteria</taxon>
        <taxon>Pseudomonadati</taxon>
        <taxon>Bacteroidota</taxon>
        <taxon>Flavobacteriia</taxon>
        <taxon>Flavobacteriales</taxon>
        <taxon>Flavobacteriaceae</taxon>
        <taxon>Aquimarina</taxon>
    </lineage>
</organism>
<evidence type="ECO:0000313" key="4">
    <source>
        <dbReference type="EMBL" id="GGX30290.1"/>
    </source>
</evidence>
<dbReference type="PROSITE" id="PS50110">
    <property type="entry name" value="RESPONSE_REGULATORY"/>
    <property type="match status" value="1"/>
</dbReference>
<protein>
    <recommendedName>
        <fullName evidence="6">Two component transcriptional regulator, LytTR family</fullName>
    </recommendedName>
</protein>
<dbReference type="Gene3D" id="3.40.50.2300">
    <property type="match status" value="1"/>
</dbReference>
<keyword evidence="1" id="KW-0597">Phosphoprotein</keyword>
<dbReference type="PANTHER" id="PTHR37299">
    <property type="entry name" value="TRANSCRIPTIONAL REGULATOR-RELATED"/>
    <property type="match status" value="1"/>
</dbReference>
<feature type="domain" description="HTH LytTR-type" evidence="3">
    <location>
        <begin position="148"/>
        <end position="239"/>
    </location>
</feature>
<proteinExistence type="predicted"/>
<sequence length="251" mass="29771">MQRNMKKLKLLILEDQTQEAEEIQLFLKDNNYDVIVSKNIQEAKQEIQNHFFDMIVLDILINGKPEGIHFAQYLNKQGINIPFLFLTNLQSKLIFDQAKLTNPFIYLLKPYNELELLFSLELAIESHYEQSNTISFNSENAVLSPIFFFIKKKKSVVKVAVQSISYIEVKEKYCNLKCDKEHYQIKLSLTRIKEILSNPDFKQVHRNYLVNIKKIKEIYFEDNLILLDSNDKISFSERYKNLFVKDNIIFR</sequence>
<dbReference type="InterPro" id="IPR007492">
    <property type="entry name" value="LytTR_DNA-bd_dom"/>
</dbReference>